<sequence>MNKNLLIILIVVGVLVLTGIGFALWSNYNSFQVVDQNENQEITNVPNQNTAQPQVSLPTVLTDSKTSPYISTVVVSGTVNPNGAITTYWYEYGQTSSLGLKTSSYLVGSGYTNFYTPAYITGLLSNTDYYFRLNANNLVGTVNGQIYTFKTNNTPPPSGIAPTINTSQATNIEKTTVNLNGQINPNNSITTYWFEYGTTSNLGIVTSFQTSNNSNSLLNVLASVSGLQPATKYYFRVNAQNQFGTVNGQILNFTTNGPADATAPTVKSNSVTAITSSSAKLNASVNPNGAATTYWYEYSTNSLLSLLSSTLEQSLNGNSSAFNVSVDVKNLTSNTKYYVRIVANNQYGTVRGEIVSFTTKK</sequence>
<evidence type="ECO:0000313" key="3">
    <source>
        <dbReference type="Proteomes" id="UP000178935"/>
    </source>
</evidence>
<dbReference type="InterPro" id="IPR036116">
    <property type="entry name" value="FN3_sf"/>
</dbReference>
<feature type="domain" description="Fibronectin type-III" evidence="1">
    <location>
        <begin position="54"/>
        <end position="157"/>
    </location>
</feature>
<dbReference type="AlphaFoldDB" id="A0A1G2JME0"/>
<dbReference type="CDD" id="cd00063">
    <property type="entry name" value="FN3"/>
    <property type="match status" value="2"/>
</dbReference>
<proteinExistence type="predicted"/>
<dbReference type="InterPro" id="IPR013783">
    <property type="entry name" value="Ig-like_fold"/>
</dbReference>
<dbReference type="EMBL" id="MHPU01000031">
    <property type="protein sequence ID" value="OGZ88123.1"/>
    <property type="molecule type" value="Genomic_DNA"/>
</dbReference>
<comment type="caution">
    <text evidence="2">The sequence shown here is derived from an EMBL/GenBank/DDBJ whole genome shotgun (WGS) entry which is preliminary data.</text>
</comment>
<evidence type="ECO:0000259" key="1">
    <source>
        <dbReference type="PROSITE" id="PS50853"/>
    </source>
</evidence>
<gene>
    <name evidence="2" type="ORF">A2561_01440</name>
</gene>
<dbReference type="SMART" id="SM00060">
    <property type="entry name" value="FN3"/>
    <property type="match status" value="3"/>
</dbReference>
<organism evidence="2 3">
    <name type="scientific">Candidatus Staskawiczbacteria bacterium RIFOXYD1_FULL_32_13</name>
    <dbReference type="NCBI Taxonomy" id="1802234"/>
    <lineage>
        <taxon>Bacteria</taxon>
        <taxon>Candidatus Staskawicziibacteriota</taxon>
    </lineage>
</organism>
<protein>
    <recommendedName>
        <fullName evidence="1">Fibronectin type-III domain-containing protein</fullName>
    </recommendedName>
</protein>
<feature type="domain" description="Fibronectin type-III" evidence="1">
    <location>
        <begin position="161"/>
        <end position="258"/>
    </location>
</feature>
<dbReference type="PROSITE" id="PS50853">
    <property type="entry name" value="FN3"/>
    <property type="match status" value="3"/>
</dbReference>
<dbReference type="Gene3D" id="2.60.40.10">
    <property type="entry name" value="Immunoglobulins"/>
    <property type="match status" value="2"/>
</dbReference>
<dbReference type="Proteomes" id="UP000178935">
    <property type="component" value="Unassembled WGS sequence"/>
</dbReference>
<reference evidence="2 3" key="1">
    <citation type="journal article" date="2016" name="Nat. Commun.">
        <title>Thousands of microbial genomes shed light on interconnected biogeochemical processes in an aquifer system.</title>
        <authorList>
            <person name="Anantharaman K."/>
            <person name="Brown C.T."/>
            <person name="Hug L.A."/>
            <person name="Sharon I."/>
            <person name="Castelle C.J."/>
            <person name="Probst A.J."/>
            <person name="Thomas B.C."/>
            <person name="Singh A."/>
            <person name="Wilkins M.J."/>
            <person name="Karaoz U."/>
            <person name="Brodie E.L."/>
            <person name="Williams K.H."/>
            <person name="Hubbard S.S."/>
            <person name="Banfield J.F."/>
        </authorList>
    </citation>
    <scope>NUCLEOTIDE SEQUENCE [LARGE SCALE GENOMIC DNA]</scope>
</reference>
<dbReference type="SUPFAM" id="SSF49265">
    <property type="entry name" value="Fibronectin type III"/>
    <property type="match status" value="2"/>
</dbReference>
<name>A0A1G2JME0_9BACT</name>
<dbReference type="InterPro" id="IPR003961">
    <property type="entry name" value="FN3_dom"/>
</dbReference>
<evidence type="ECO:0000313" key="2">
    <source>
        <dbReference type="EMBL" id="OGZ88123.1"/>
    </source>
</evidence>
<feature type="domain" description="Fibronectin type-III" evidence="1">
    <location>
        <begin position="263"/>
        <end position="361"/>
    </location>
</feature>
<accession>A0A1G2JME0</accession>